<sequence>MDDSETQAIEDSILGVPLTRDNILSRFDVFAEQVKGLEAAKVEAETAKVEAEKKYEEAREEHAKEAARRWELENDYVDKCRELQQCQLLLRNSIPLGDWINPPPKMRRASEMKPSEKIQVLKKELESLQESIRLLELEEDKSQSVNIGA</sequence>
<evidence type="ECO:0000313" key="3">
    <source>
        <dbReference type="Proteomes" id="UP000054516"/>
    </source>
</evidence>
<feature type="coiled-coil region" evidence="1">
    <location>
        <begin position="34"/>
        <end position="75"/>
    </location>
</feature>
<keyword evidence="1" id="KW-0175">Coiled coil</keyword>
<organism evidence="2">
    <name type="scientific">Rosellinia necatrix</name>
    <name type="common">White root-rot fungus</name>
    <dbReference type="NCBI Taxonomy" id="77044"/>
    <lineage>
        <taxon>Eukaryota</taxon>
        <taxon>Fungi</taxon>
        <taxon>Dikarya</taxon>
        <taxon>Ascomycota</taxon>
        <taxon>Pezizomycotina</taxon>
        <taxon>Sordariomycetes</taxon>
        <taxon>Xylariomycetidae</taxon>
        <taxon>Xylariales</taxon>
        <taxon>Xylariaceae</taxon>
        <taxon>Rosellinia</taxon>
    </lineage>
</organism>
<reference evidence="2" key="1">
    <citation type="submission" date="2016-03" db="EMBL/GenBank/DDBJ databases">
        <title>Draft genome sequence of Rosellinia necatrix.</title>
        <authorList>
            <person name="Kanematsu S."/>
        </authorList>
    </citation>
    <scope>NUCLEOTIDE SEQUENCE [LARGE SCALE GENOMIC DNA]</scope>
    <source>
        <strain evidence="2">W97</strain>
    </source>
</reference>
<dbReference type="EMBL" id="DF977446">
    <property type="protein sequence ID" value="GAP82515.1"/>
    <property type="molecule type" value="Genomic_DNA"/>
</dbReference>
<name>A0A1S7UHA6_ROSNE</name>
<proteinExistence type="predicted"/>
<accession>A0A1S7UHA6</accession>
<dbReference type="Proteomes" id="UP000054516">
    <property type="component" value="Unassembled WGS sequence"/>
</dbReference>
<evidence type="ECO:0000256" key="1">
    <source>
        <dbReference type="SAM" id="Coils"/>
    </source>
</evidence>
<dbReference type="OrthoDB" id="4760150at2759"/>
<dbReference type="AlphaFoldDB" id="A0A1S7UHA6"/>
<protein>
    <submittedName>
        <fullName evidence="2">Uncharacterized protein</fullName>
    </submittedName>
</protein>
<keyword evidence="3" id="KW-1185">Reference proteome</keyword>
<evidence type="ECO:0000313" key="2">
    <source>
        <dbReference type="EMBL" id="GAP82515.1"/>
    </source>
</evidence>
<gene>
    <name evidence="2" type="ORF">SAMD00023353_0100620</name>
</gene>